<dbReference type="EMBL" id="MRZV01000977">
    <property type="protein sequence ID" value="PIK41919.1"/>
    <property type="molecule type" value="Genomic_DNA"/>
</dbReference>
<gene>
    <name evidence="16" type="ORF">BSL78_21225</name>
</gene>
<dbReference type="GO" id="GO:0005789">
    <property type="term" value="C:endoplasmic reticulum membrane"/>
    <property type="evidence" value="ECO:0007669"/>
    <property type="project" value="UniProtKB-SubCell"/>
</dbReference>
<dbReference type="InterPro" id="IPR001199">
    <property type="entry name" value="Cyt_B5-like_heme/steroid-bd"/>
</dbReference>
<keyword evidence="17" id="KW-1185">Reference proteome</keyword>
<keyword evidence="4" id="KW-0812">Transmembrane</keyword>
<sequence length="78" mass="8402">MYNTTGIALECTHPGGEEVMLEQAGGNASESFEDVGHSQDARELMKDYLIGELDEKDKVKSAKVKRAEELPSSSNDGG</sequence>
<accession>A0A2G8K1T0</accession>
<keyword evidence="8" id="KW-0249">Electron transport</keyword>
<dbReference type="InterPro" id="IPR050668">
    <property type="entry name" value="Cytochrome_b5"/>
</dbReference>
<protein>
    <recommendedName>
        <fullName evidence="13">Cytochrome b5</fullName>
    </recommendedName>
</protein>
<dbReference type="Proteomes" id="UP000230750">
    <property type="component" value="Unassembled WGS sequence"/>
</dbReference>
<proteinExistence type="inferred from homology"/>
<dbReference type="AlphaFoldDB" id="A0A2G8K1T0"/>
<dbReference type="PANTHER" id="PTHR19359">
    <property type="entry name" value="CYTOCHROME B5"/>
    <property type="match status" value="1"/>
</dbReference>
<dbReference type="Gene3D" id="3.10.120.10">
    <property type="entry name" value="Cytochrome b5-like heme/steroid binding domain"/>
    <property type="match status" value="1"/>
</dbReference>
<evidence type="ECO:0000256" key="14">
    <source>
        <dbReference type="SAM" id="MobiDB-lite"/>
    </source>
</evidence>
<organism evidence="16 17">
    <name type="scientific">Stichopus japonicus</name>
    <name type="common">Sea cucumber</name>
    <dbReference type="NCBI Taxonomy" id="307972"/>
    <lineage>
        <taxon>Eukaryota</taxon>
        <taxon>Metazoa</taxon>
        <taxon>Echinodermata</taxon>
        <taxon>Eleutherozoa</taxon>
        <taxon>Echinozoa</taxon>
        <taxon>Holothuroidea</taxon>
        <taxon>Aspidochirotacea</taxon>
        <taxon>Aspidochirotida</taxon>
        <taxon>Stichopodidae</taxon>
        <taxon>Apostichopus</taxon>
    </lineage>
</organism>
<comment type="similarity">
    <text evidence="12">Belongs to the cytochrome b5 family.</text>
</comment>
<keyword evidence="7" id="KW-0492">Microsome</keyword>
<dbReference type="PANTHER" id="PTHR19359:SF150">
    <property type="entry name" value="CYTOCHROME B5"/>
    <property type="match status" value="1"/>
</dbReference>
<dbReference type="GO" id="GO:0020037">
    <property type="term" value="F:heme binding"/>
    <property type="evidence" value="ECO:0007669"/>
    <property type="project" value="TreeGrafter"/>
</dbReference>
<evidence type="ECO:0000256" key="12">
    <source>
        <dbReference type="ARBA" id="ARBA00038168"/>
    </source>
</evidence>
<evidence type="ECO:0000256" key="1">
    <source>
        <dbReference type="ARBA" id="ARBA00004131"/>
    </source>
</evidence>
<comment type="subcellular location">
    <subcellularLocation>
        <location evidence="1">Endoplasmic reticulum membrane</location>
        <topology evidence="1">Single-pass membrane protein</topology>
        <orientation evidence="1">Cytoplasmic side</orientation>
    </subcellularLocation>
    <subcellularLocation>
        <location evidence="11">Microsome membrane</location>
        <topology evidence="11">Single-pass membrane protein</topology>
        <orientation evidence="11">Cytoplasmic side</orientation>
    </subcellularLocation>
</comment>
<evidence type="ECO:0000256" key="11">
    <source>
        <dbReference type="ARBA" id="ARBA00037877"/>
    </source>
</evidence>
<evidence type="ECO:0000256" key="6">
    <source>
        <dbReference type="ARBA" id="ARBA00022824"/>
    </source>
</evidence>
<dbReference type="InterPro" id="IPR036400">
    <property type="entry name" value="Cyt_B5-like_heme/steroid_sf"/>
</dbReference>
<dbReference type="SUPFAM" id="SSF55856">
    <property type="entry name" value="Cytochrome b5-like heme/steroid binding domain"/>
    <property type="match status" value="1"/>
</dbReference>
<feature type="compositionally biased region" description="Basic and acidic residues" evidence="14">
    <location>
        <begin position="58"/>
        <end position="69"/>
    </location>
</feature>
<name>A0A2G8K1T0_STIJA</name>
<dbReference type="Pfam" id="PF00173">
    <property type="entry name" value="Cyt-b5"/>
    <property type="match status" value="1"/>
</dbReference>
<reference evidence="16 17" key="1">
    <citation type="journal article" date="2017" name="PLoS Biol.">
        <title>The sea cucumber genome provides insights into morphological evolution and visceral regeneration.</title>
        <authorList>
            <person name="Zhang X."/>
            <person name="Sun L."/>
            <person name="Yuan J."/>
            <person name="Sun Y."/>
            <person name="Gao Y."/>
            <person name="Zhang L."/>
            <person name="Li S."/>
            <person name="Dai H."/>
            <person name="Hamel J.F."/>
            <person name="Liu C."/>
            <person name="Yu Y."/>
            <person name="Liu S."/>
            <person name="Lin W."/>
            <person name="Guo K."/>
            <person name="Jin S."/>
            <person name="Xu P."/>
            <person name="Storey K.B."/>
            <person name="Huan P."/>
            <person name="Zhang T."/>
            <person name="Zhou Y."/>
            <person name="Zhang J."/>
            <person name="Lin C."/>
            <person name="Li X."/>
            <person name="Xing L."/>
            <person name="Huo D."/>
            <person name="Sun M."/>
            <person name="Wang L."/>
            <person name="Mercier A."/>
            <person name="Li F."/>
            <person name="Yang H."/>
            <person name="Xiang J."/>
        </authorList>
    </citation>
    <scope>NUCLEOTIDE SEQUENCE [LARGE SCALE GENOMIC DNA]</scope>
    <source>
        <strain evidence="16">Shaxun</strain>
        <tissue evidence="16">Muscle</tissue>
    </source>
</reference>
<keyword evidence="3" id="KW-0349">Heme</keyword>
<feature type="domain" description="Cytochrome b5 heme-binding" evidence="15">
    <location>
        <begin position="13"/>
        <end position="54"/>
    </location>
</feature>
<dbReference type="GO" id="GO:0046872">
    <property type="term" value="F:metal ion binding"/>
    <property type="evidence" value="ECO:0007669"/>
    <property type="project" value="UniProtKB-KW"/>
</dbReference>
<feature type="region of interest" description="Disordered" evidence="14">
    <location>
        <begin position="58"/>
        <end position="78"/>
    </location>
</feature>
<keyword evidence="6" id="KW-0256">Endoplasmic reticulum</keyword>
<evidence type="ECO:0000256" key="3">
    <source>
        <dbReference type="ARBA" id="ARBA00022617"/>
    </source>
</evidence>
<evidence type="ECO:0000256" key="9">
    <source>
        <dbReference type="ARBA" id="ARBA00023004"/>
    </source>
</evidence>
<evidence type="ECO:0000256" key="4">
    <source>
        <dbReference type="ARBA" id="ARBA00022692"/>
    </source>
</evidence>
<evidence type="ECO:0000256" key="13">
    <source>
        <dbReference type="ARBA" id="ARBA00039806"/>
    </source>
</evidence>
<dbReference type="SMART" id="SM01117">
    <property type="entry name" value="Cyt-b5"/>
    <property type="match status" value="1"/>
</dbReference>
<keyword evidence="5" id="KW-0479">Metal-binding</keyword>
<dbReference type="PROSITE" id="PS50255">
    <property type="entry name" value="CYTOCHROME_B5_2"/>
    <property type="match status" value="1"/>
</dbReference>
<keyword evidence="10" id="KW-0472">Membrane</keyword>
<evidence type="ECO:0000313" key="17">
    <source>
        <dbReference type="Proteomes" id="UP000230750"/>
    </source>
</evidence>
<evidence type="ECO:0000256" key="2">
    <source>
        <dbReference type="ARBA" id="ARBA00022448"/>
    </source>
</evidence>
<keyword evidence="9" id="KW-0408">Iron</keyword>
<dbReference type="STRING" id="307972.A0A2G8K1T0"/>
<evidence type="ECO:0000256" key="5">
    <source>
        <dbReference type="ARBA" id="ARBA00022723"/>
    </source>
</evidence>
<evidence type="ECO:0000313" key="16">
    <source>
        <dbReference type="EMBL" id="PIK41919.1"/>
    </source>
</evidence>
<comment type="caution">
    <text evidence="16">The sequence shown here is derived from an EMBL/GenBank/DDBJ whole genome shotgun (WGS) entry which is preliminary data.</text>
</comment>
<dbReference type="PRINTS" id="PR00363">
    <property type="entry name" value="CYTOCHROMEB5"/>
</dbReference>
<dbReference type="OrthoDB" id="260519at2759"/>
<evidence type="ECO:0000259" key="15">
    <source>
        <dbReference type="PROSITE" id="PS50255"/>
    </source>
</evidence>
<evidence type="ECO:0000256" key="7">
    <source>
        <dbReference type="ARBA" id="ARBA00022848"/>
    </source>
</evidence>
<keyword evidence="2" id="KW-0813">Transport</keyword>
<evidence type="ECO:0000256" key="10">
    <source>
        <dbReference type="ARBA" id="ARBA00023136"/>
    </source>
</evidence>
<evidence type="ECO:0000256" key="8">
    <source>
        <dbReference type="ARBA" id="ARBA00022982"/>
    </source>
</evidence>